<dbReference type="InterPro" id="IPR000523">
    <property type="entry name" value="Mg_chelatse_chII-like_cat_dom"/>
</dbReference>
<feature type="domain" description="Lon proteolytic" evidence="7">
    <location>
        <begin position="347"/>
        <end position="530"/>
    </location>
</feature>
<dbReference type="GO" id="GO:0006508">
    <property type="term" value="P:proteolysis"/>
    <property type="evidence" value="ECO:0007669"/>
    <property type="project" value="UniProtKB-KW"/>
</dbReference>
<comment type="subunit">
    <text evidence="4">Homohexamer. Organized in a ring with a central cavity.</text>
</comment>
<dbReference type="PROSITE" id="PS50045">
    <property type="entry name" value="SIGMA54_INTERACT_4"/>
    <property type="match status" value="1"/>
</dbReference>
<evidence type="ECO:0000256" key="5">
    <source>
        <dbReference type="PROSITE-ProRule" id="PRU01122"/>
    </source>
</evidence>
<dbReference type="InterPro" id="IPR014721">
    <property type="entry name" value="Ribsml_uS5_D2-typ_fold_subgr"/>
</dbReference>
<dbReference type="Gene3D" id="3.40.50.300">
    <property type="entry name" value="P-loop containing nucleotide triphosphate hydrolases"/>
    <property type="match status" value="2"/>
</dbReference>
<accession>A0A9D0ZM94</accession>
<dbReference type="CDD" id="cd00009">
    <property type="entry name" value="AAA"/>
    <property type="match status" value="1"/>
</dbReference>
<sequence length="556" mass="59204">MTLILTVLQILLSLVVGVYFFRQLRRDRALQPSGGRGSSTEAEHVRHLRSIHLSRPLNEAVRPRTFAEIVGQEEGVRALKAVLCGENPQHVIIYGPPGVGKTCAARLALEAAKRSEGTPFREDAPFVEMDATCVRFDERSIADPLFGSVHDPIYQGAGPLGQNGVPQPKEGAVTRAHGGVLFLDEIGEMHPVQMNKLLKVLEDRLVRFDSAYYDPTDARTPAYIHDIFKNGLPADFRLVGATTRGPADLPPALRSRCMEIFFRPLEREELALVAENAAQRAGYELSKADAALVAGYADSARTAVNLVQLAAATARQEKRAQITRADVEYVAACSRRTLQHEMEPCAAGRPGQVNALAVSGAEVGRILRAEAVAKAGRGRLCVTGVVEQEEVSDGHGRKLRRAGMARDSAEAARTALSRLGVPIDRYDLHVNFPGGAMVDGPSAGLAMAAAMHSAITGEPVAPDAAMTGEISVSGDILPVGGVRAKVRAAERAGLKRVLVPWDNRAEAGKGKIEVIPVRTLKQALKLLRVPAEPPAHATAAAGVLAASPAASDAQAG</sequence>
<dbReference type="InterPro" id="IPR020568">
    <property type="entry name" value="Ribosomal_Su5_D2-typ_SF"/>
</dbReference>
<gene>
    <name evidence="8" type="ORF">IAA52_06835</name>
</gene>
<dbReference type="Pfam" id="PF05362">
    <property type="entry name" value="Lon_C"/>
    <property type="match status" value="1"/>
</dbReference>
<dbReference type="InterPro" id="IPR008268">
    <property type="entry name" value="Peptidase_S16_AS"/>
</dbReference>
<name>A0A9D0ZM94_9FIRM</name>
<reference evidence="8" key="2">
    <citation type="journal article" date="2021" name="PeerJ">
        <title>Extensive microbial diversity within the chicken gut microbiome revealed by metagenomics and culture.</title>
        <authorList>
            <person name="Gilroy R."/>
            <person name="Ravi A."/>
            <person name="Getino M."/>
            <person name="Pursley I."/>
            <person name="Horton D.L."/>
            <person name="Alikhan N.F."/>
            <person name="Baker D."/>
            <person name="Gharbi K."/>
            <person name="Hall N."/>
            <person name="Watson M."/>
            <person name="Adriaenssens E.M."/>
            <person name="Foster-Nyarko E."/>
            <person name="Jarju S."/>
            <person name="Secka A."/>
            <person name="Antonio M."/>
            <person name="Oren A."/>
            <person name="Chaudhuri R.R."/>
            <person name="La Ragione R."/>
            <person name="Hildebrand F."/>
            <person name="Pallen M.J."/>
        </authorList>
    </citation>
    <scope>NUCLEOTIDE SEQUENCE</scope>
    <source>
        <strain evidence="8">ChiSjej6B24-2974</strain>
    </source>
</reference>
<comment type="caution">
    <text evidence="8">The sequence shown here is derived from an EMBL/GenBank/DDBJ whole genome shotgun (WGS) entry which is preliminary data.</text>
</comment>
<dbReference type="PROSITE" id="PS01046">
    <property type="entry name" value="LON_SER"/>
    <property type="match status" value="1"/>
</dbReference>
<evidence type="ECO:0000256" key="2">
    <source>
        <dbReference type="ARBA" id="ARBA00022801"/>
    </source>
</evidence>
<dbReference type="Gene3D" id="3.30.230.10">
    <property type="match status" value="1"/>
</dbReference>
<evidence type="ECO:0000313" key="9">
    <source>
        <dbReference type="Proteomes" id="UP000824260"/>
    </source>
</evidence>
<dbReference type="InterPro" id="IPR008269">
    <property type="entry name" value="Lon_proteolytic"/>
</dbReference>
<dbReference type="GO" id="GO:0030163">
    <property type="term" value="P:protein catabolic process"/>
    <property type="evidence" value="ECO:0007669"/>
    <property type="project" value="InterPro"/>
</dbReference>
<dbReference type="EMBL" id="DVFZ01000068">
    <property type="protein sequence ID" value="HIQ82802.1"/>
    <property type="molecule type" value="Genomic_DNA"/>
</dbReference>
<dbReference type="InterPro" id="IPR027417">
    <property type="entry name" value="P-loop_NTPase"/>
</dbReference>
<feature type="active site" evidence="5">
    <location>
        <position position="442"/>
    </location>
</feature>
<dbReference type="PROSITE" id="PS51786">
    <property type="entry name" value="LON_PROTEOLYTIC"/>
    <property type="match status" value="1"/>
</dbReference>
<evidence type="ECO:0000256" key="4">
    <source>
        <dbReference type="ARBA" id="ARBA00026070"/>
    </source>
</evidence>
<keyword evidence="1 5" id="KW-0645">Protease</keyword>
<keyword evidence="2 5" id="KW-0378">Hydrolase</keyword>
<dbReference type="AlphaFoldDB" id="A0A9D0ZM94"/>
<protein>
    <recommendedName>
        <fullName evidence="5">endopeptidase La</fullName>
        <ecNumber evidence="5">3.4.21.53</ecNumber>
    </recommendedName>
</protein>
<comment type="similarity">
    <text evidence="5">Belongs to the peptidase S16 family.</text>
</comment>
<evidence type="ECO:0000256" key="3">
    <source>
        <dbReference type="ARBA" id="ARBA00022825"/>
    </source>
</evidence>
<dbReference type="Proteomes" id="UP000824260">
    <property type="component" value="Unassembled WGS sequence"/>
</dbReference>
<proteinExistence type="inferred from homology"/>
<evidence type="ECO:0000259" key="7">
    <source>
        <dbReference type="PROSITE" id="PS51786"/>
    </source>
</evidence>
<evidence type="ECO:0000259" key="6">
    <source>
        <dbReference type="PROSITE" id="PS50045"/>
    </source>
</evidence>
<feature type="domain" description="Sigma-54 factor interaction" evidence="6">
    <location>
        <begin position="91"/>
        <end position="263"/>
    </location>
</feature>
<dbReference type="EC" id="3.4.21.53" evidence="5"/>
<dbReference type="InterPro" id="IPR003593">
    <property type="entry name" value="AAA+_ATPase"/>
</dbReference>
<dbReference type="GO" id="GO:0005524">
    <property type="term" value="F:ATP binding"/>
    <property type="evidence" value="ECO:0007669"/>
    <property type="project" value="InterPro"/>
</dbReference>
<keyword evidence="3 5" id="KW-0720">Serine protease</keyword>
<dbReference type="Pfam" id="PF01078">
    <property type="entry name" value="Mg_chelatase"/>
    <property type="match status" value="1"/>
</dbReference>
<feature type="active site" evidence="5">
    <location>
        <position position="485"/>
    </location>
</feature>
<dbReference type="SMART" id="SM00382">
    <property type="entry name" value="AAA"/>
    <property type="match status" value="1"/>
</dbReference>
<reference evidence="8" key="1">
    <citation type="submission" date="2020-10" db="EMBL/GenBank/DDBJ databases">
        <authorList>
            <person name="Gilroy R."/>
        </authorList>
    </citation>
    <scope>NUCLEOTIDE SEQUENCE</scope>
    <source>
        <strain evidence="8">ChiSjej6B24-2974</strain>
    </source>
</reference>
<dbReference type="InterPro" id="IPR002078">
    <property type="entry name" value="Sigma_54_int"/>
</dbReference>
<dbReference type="PANTHER" id="PTHR10046">
    <property type="entry name" value="ATP DEPENDENT LON PROTEASE FAMILY MEMBER"/>
    <property type="match status" value="1"/>
</dbReference>
<dbReference type="GO" id="GO:0006355">
    <property type="term" value="P:regulation of DNA-templated transcription"/>
    <property type="evidence" value="ECO:0007669"/>
    <property type="project" value="InterPro"/>
</dbReference>
<dbReference type="PRINTS" id="PR00830">
    <property type="entry name" value="ENDOLAPTASE"/>
</dbReference>
<comment type="catalytic activity">
    <reaction evidence="5">
        <text>Hydrolysis of proteins in presence of ATP.</text>
        <dbReference type="EC" id="3.4.21.53"/>
    </reaction>
</comment>
<evidence type="ECO:0000256" key="1">
    <source>
        <dbReference type="ARBA" id="ARBA00022670"/>
    </source>
</evidence>
<evidence type="ECO:0000313" key="8">
    <source>
        <dbReference type="EMBL" id="HIQ82802.1"/>
    </source>
</evidence>
<dbReference type="SUPFAM" id="SSF52540">
    <property type="entry name" value="P-loop containing nucleoside triphosphate hydrolases"/>
    <property type="match status" value="1"/>
</dbReference>
<organism evidence="8 9">
    <name type="scientific">Candidatus Pullichristensenella stercorigallinarum</name>
    <dbReference type="NCBI Taxonomy" id="2840909"/>
    <lineage>
        <taxon>Bacteria</taxon>
        <taxon>Bacillati</taxon>
        <taxon>Bacillota</taxon>
        <taxon>Clostridia</taxon>
        <taxon>Candidatus Pullichristensenella</taxon>
    </lineage>
</organism>
<dbReference type="SUPFAM" id="SSF54211">
    <property type="entry name" value="Ribosomal protein S5 domain 2-like"/>
    <property type="match status" value="1"/>
</dbReference>
<dbReference type="InterPro" id="IPR027065">
    <property type="entry name" value="Lon_Prtase"/>
</dbReference>
<dbReference type="GO" id="GO:0004252">
    <property type="term" value="F:serine-type endopeptidase activity"/>
    <property type="evidence" value="ECO:0007669"/>
    <property type="project" value="UniProtKB-UniRule"/>
</dbReference>
<dbReference type="GO" id="GO:0004176">
    <property type="term" value="F:ATP-dependent peptidase activity"/>
    <property type="evidence" value="ECO:0007669"/>
    <property type="project" value="UniProtKB-UniRule"/>
</dbReference>